<comment type="caution">
    <text evidence="3">The sequence shown here is derived from an EMBL/GenBank/DDBJ whole genome shotgun (WGS) entry which is preliminary data.</text>
</comment>
<gene>
    <name evidence="3" type="ORF">BS47DRAFT_1352555</name>
</gene>
<sequence length="94" mass="10166">MSFQSTKQMAAKVSILSVTTDPRIPYTIVPFTDGTNPPPELPEIRQYSDILALSADQTAAYLQGYGGHVNGSNFELHQRLGNLLGARVVAGTFL</sequence>
<organism evidence="3 4">
    <name type="scientific">Hydnum rufescens UP504</name>
    <dbReference type="NCBI Taxonomy" id="1448309"/>
    <lineage>
        <taxon>Eukaryota</taxon>
        <taxon>Fungi</taxon>
        <taxon>Dikarya</taxon>
        <taxon>Basidiomycota</taxon>
        <taxon>Agaricomycotina</taxon>
        <taxon>Agaricomycetes</taxon>
        <taxon>Cantharellales</taxon>
        <taxon>Hydnaceae</taxon>
        <taxon>Hydnum</taxon>
    </lineage>
</organism>
<dbReference type="EMBL" id="MU129104">
    <property type="protein sequence ID" value="KAF9506663.1"/>
    <property type="molecule type" value="Genomic_DNA"/>
</dbReference>
<evidence type="ECO:0000313" key="4">
    <source>
        <dbReference type="Proteomes" id="UP000886523"/>
    </source>
</evidence>
<dbReference type="AlphaFoldDB" id="A0A9P6DPT8"/>
<dbReference type="InterPro" id="IPR013902">
    <property type="entry name" value="Mug135-like_C"/>
</dbReference>
<keyword evidence="4" id="KW-1185">Reference proteome</keyword>
<comment type="similarity">
    <text evidence="1">Belongs to the UPF0612 family.</text>
</comment>
<name>A0A9P6DPT8_9AGAM</name>
<reference evidence="3" key="1">
    <citation type="journal article" date="2020" name="Nat. Commun.">
        <title>Large-scale genome sequencing of mycorrhizal fungi provides insights into the early evolution of symbiotic traits.</title>
        <authorList>
            <person name="Miyauchi S."/>
            <person name="Kiss E."/>
            <person name="Kuo A."/>
            <person name="Drula E."/>
            <person name="Kohler A."/>
            <person name="Sanchez-Garcia M."/>
            <person name="Morin E."/>
            <person name="Andreopoulos B."/>
            <person name="Barry K.W."/>
            <person name="Bonito G."/>
            <person name="Buee M."/>
            <person name="Carver A."/>
            <person name="Chen C."/>
            <person name="Cichocki N."/>
            <person name="Clum A."/>
            <person name="Culley D."/>
            <person name="Crous P.W."/>
            <person name="Fauchery L."/>
            <person name="Girlanda M."/>
            <person name="Hayes R.D."/>
            <person name="Keri Z."/>
            <person name="LaButti K."/>
            <person name="Lipzen A."/>
            <person name="Lombard V."/>
            <person name="Magnuson J."/>
            <person name="Maillard F."/>
            <person name="Murat C."/>
            <person name="Nolan M."/>
            <person name="Ohm R.A."/>
            <person name="Pangilinan J."/>
            <person name="Pereira M.F."/>
            <person name="Perotto S."/>
            <person name="Peter M."/>
            <person name="Pfister S."/>
            <person name="Riley R."/>
            <person name="Sitrit Y."/>
            <person name="Stielow J.B."/>
            <person name="Szollosi G."/>
            <person name="Zifcakova L."/>
            <person name="Stursova M."/>
            <person name="Spatafora J.W."/>
            <person name="Tedersoo L."/>
            <person name="Vaario L.M."/>
            <person name="Yamada A."/>
            <person name="Yan M."/>
            <person name="Wang P."/>
            <person name="Xu J."/>
            <person name="Bruns T."/>
            <person name="Baldrian P."/>
            <person name="Vilgalys R."/>
            <person name="Dunand C."/>
            <person name="Henrissat B."/>
            <person name="Grigoriev I.V."/>
            <person name="Hibbett D."/>
            <person name="Nagy L.G."/>
            <person name="Martin F.M."/>
        </authorList>
    </citation>
    <scope>NUCLEOTIDE SEQUENCE</scope>
    <source>
        <strain evidence="3">UP504</strain>
    </source>
</reference>
<dbReference type="OrthoDB" id="3230244at2759"/>
<accession>A0A9P6DPT8</accession>
<protein>
    <recommendedName>
        <fullName evidence="2">Mug135-like C-terminal domain-containing protein</fullName>
    </recommendedName>
</protein>
<evidence type="ECO:0000259" key="2">
    <source>
        <dbReference type="Pfam" id="PF08593"/>
    </source>
</evidence>
<feature type="domain" description="Mug135-like C-terminal" evidence="2">
    <location>
        <begin position="22"/>
        <end position="84"/>
    </location>
</feature>
<evidence type="ECO:0000256" key="1">
    <source>
        <dbReference type="ARBA" id="ARBA00005788"/>
    </source>
</evidence>
<dbReference type="Pfam" id="PF08593">
    <property type="entry name" value="Mug135_C"/>
    <property type="match status" value="1"/>
</dbReference>
<dbReference type="Proteomes" id="UP000886523">
    <property type="component" value="Unassembled WGS sequence"/>
</dbReference>
<evidence type="ECO:0000313" key="3">
    <source>
        <dbReference type="EMBL" id="KAF9506663.1"/>
    </source>
</evidence>
<proteinExistence type="inferred from homology"/>